<dbReference type="EMBL" id="CAKXZT010000169">
    <property type="protein sequence ID" value="CAH2408786.1"/>
    <property type="molecule type" value="Genomic_DNA"/>
</dbReference>
<evidence type="ECO:0000313" key="2">
    <source>
        <dbReference type="EMBL" id="CAH2408786.1"/>
    </source>
</evidence>
<sequence>MRIDTSQEGDQEQDRRIVSAGASEPVDDDGLSVAVDIHRDNYAYSANGAFISRSTVETGL</sequence>
<dbReference type="Proteomes" id="UP001153050">
    <property type="component" value="Unassembled WGS sequence"/>
</dbReference>
<proteinExistence type="predicted"/>
<feature type="region of interest" description="Disordered" evidence="1">
    <location>
        <begin position="1"/>
        <end position="28"/>
    </location>
</feature>
<accession>A0ABN8KEW3</accession>
<name>A0ABN8KEW3_9HYPH</name>
<comment type="caution">
    <text evidence="2">The sequence shown here is derived from an EMBL/GenBank/DDBJ whole genome shotgun (WGS) entry which is preliminary data.</text>
</comment>
<gene>
    <name evidence="2" type="ORF">MES5069_700014</name>
</gene>
<organism evidence="2 3">
    <name type="scientific">Mesorhizobium escarrei</name>
    <dbReference type="NCBI Taxonomy" id="666018"/>
    <lineage>
        <taxon>Bacteria</taxon>
        <taxon>Pseudomonadati</taxon>
        <taxon>Pseudomonadota</taxon>
        <taxon>Alphaproteobacteria</taxon>
        <taxon>Hyphomicrobiales</taxon>
        <taxon>Phyllobacteriaceae</taxon>
        <taxon>Mesorhizobium</taxon>
    </lineage>
</organism>
<protein>
    <submittedName>
        <fullName evidence="2">Uncharacterized protein</fullName>
    </submittedName>
</protein>
<evidence type="ECO:0000313" key="3">
    <source>
        <dbReference type="Proteomes" id="UP001153050"/>
    </source>
</evidence>
<evidence type="ECO:0000256" key="1">
    <source>
        <dbReference type="SAM" id="MobiDB-lite"/>
    </source>
</evidence>
<keyword evidence="3" id="KW-1185">Reference proteome</keyword>
<reference evidence="2 3" key="1">
    <citation type="submission" date="2022-03" db="EMBL/GenBank/DDBJ databases">
        <authorList>
            <person name="Brunel B."/>
        </authorList>
    </citation>
    <scope>NUCLEOTIDE SEQUENCE [LARGE SCALE GENOMIC DNA]</scope>
    <source>
        <strain evidence="2">STM5069sample</strain>
    </source>
</reference>